<keyword evidence="1" id="KW-0175">Coiled coil</keyword>
<evidence type="ECO:0000313" key="3">
    <source>
        <dbReference type="EMBL" id="KAL3687909.1"/>
    </source>
</evidence>
<gene>
    <name evidence="3" type="ORF">R1sor_014218</name>
</gene>
<dbReference type="AlphaFoldDB" id="A0ABD3HCM7"/>
<evidence type="ECO:0000313" key="4">
    <source>
        <dbReference type="Proteomes" id="UP001633002"/>
    </source>
</evidence>
<comment type="caution">
    <text evidence="3">The sequence shown here is derived from an EMBL/GenBank/DDBJ whole genome shotgun (WGS) entry which is preliminary data.</text>
</comment>
<keyword evidence="4" id="KW-1185">Reference proteome</keyword>
<proteinExistence type="predicted"/>
<organism evidence="3 4">
    <name type="scientific">Riccia sorocarpa</name>
    <dbReference type="NCBI Taxonomy" id="122646"/>
    <lineage>
        <taxon>Eukaryota</taxon>
        <taxon>Viridiplantae</taxon>
        <taxon>Streptophyta</taxon>
        <taxon>Embryophyta</taxon>
        <taxon>Marchantiophyta</taxon>
        <taxon>Marchantiopsida</taxon>
        <taxon>Marchantiidae</taxon>
        <taxon>Marchantiales</taxon>
        <taxon>Ricciaceae</taxon>
        <taxon>Riccia</taxon>
    </lineage>
</organism>
<evidence type="ECO:0000256" key="1">
    <source>
        <dbReference type="SAM" id="Coils"/>
    </source>
</evidence>
<name>A0ABD3HCM7_9MARC</name>
<dbReference type="Proteomes" id="UP001633002">
    <property type="component" value="Unassembled WGS sequence"/>
</dbReference>
<protein>
    <submittedName>
        <fullName evidence="3">Uncharacterized protein</fullName>
    </submittedName>
</protein>
<evidence type="ECO:0000256" key="2">
    <source>
        <dbReference type="SAM" id="MobiDB-lite"/>
    </source>
</evidence>
<reference evidence="3 4" key="1">
    <citation type="submission" date="2024-09" db="EMBL/GenBank/DDBJ databases">
        <title>Chromosome-scale assembly of Riccia sorocarpa.</title>
        <authorList>
            <person name="Paukszto L."/>
        </authorList>
    </citation>
    <scope>NUCLEOTIDE SEQUENCE [LARGE SCALE GENOMIC DNA]</scope>
    <source>
        <strain evidence="3">LP-2024</strain>
        <tissue evidence="3">Aerial parts of the thallus</tissue>
    </source>
</reference>
<feature type="region of interest" description="Disordered" evidence="2">
    <location>
        <begin position="1"/>
        <end position="22"/>
    </location>
</feature>
<dbReference type="EMBL" id="JBJQOH010000004">
    <property type="protein sequence ID" value="KAL3687909.1"/>
    <property type="molecule type" value="Genomic_DNA"/>
</dbReference>
<feature type="coiled-coil region" evidence="1">
    <location>
        <begin position="55"/>
        <end position="82"/>
    </location>
</feature>
<sequence length="97" mass="10778">MKRKDQATEFGLSDGSESEEDVVVMETPIPSKIRSPLPGEQEASQSAEAKLMDGLGKLKAKVNGLTQEKLRLTEEKLELEKTISVFWTSRLFAKLTP</sequence>
<accession>A0ABD3HCM7</accession>